<comment type="similarity">
    <text evidence="3">Belongs to the acetyltransferase family. RimJ subfamily.</text>
</comment>
<dbReference type="SUPFAM" id="SSF55729">
    <property type="entry name" value="Acyl-CoA N-acyltransferases (Nat)"/>
    <property type="match status" value="1"/>
</dbReference>
<dbReference type="Pfam" id="PF13302">
    <property type="entry name" value="Acetyltransf_3"/>
    <property type="match status" value="1"/>
</dbReference>
<gene>
    <name evidence="5" type="ORF">CBF31_01740</name>
</gene>
<evidence type="ECO:0000313" key="5">
    <source>
        <dbReference type="EMBL" id="RSU04767.1"/>
    </source>
</evidence>
<dbReference type="InterPro" id="IPR000182">
    <property type="entry name" value="GNAT_dom"/>
</dbReference>
<dbReference type="EMBL" id="NGJY01000001">
    <property type="protein sequence ID" value="RSU04767.1"/>
    <property type="molecule type" value="Genomic_DNA"/>
</dbReference>
<dbReference type="RefSeq" id="WP_126830356.1">
    <property type="nucleotide sequence ID" value="NZ_CBCRYB010000002.1"/>
</dbReference>
<reference evidence="5 6" key="1">
    <citation type="submission" date="2017-05" db="EMBL/GenBank/DDBJ databases">
        <title>Vagococcus spp. assemblies.</title>
        <authorList>
            <person name="Gulvik C.A."/>
        </authorList>
    </citation>
    <scope>NUCLEOTIDE SEQUENCE [LARGE SCALE GENOMIC DNA]</scope>
    <source>
        <strain evidence="5 6">CCUG 41755</strain>
    </source>
</reference>
<dbReference type="AlphaFoldDB" id="A0A430AC26"/>
<dbReference type="GO" id="GO:0005737">
    <property type="term" value="C:cytoplasm"/>
    <property type="evidence" value="ECO:0007669"/>
    <property type="project" value="TreeGrafter"/>
</dbReference>
<dbReference type="PANTHER" id="PTHR43792">
    <property type="entry name" value="GNAT FAMILY, PUTATIVE (AFU_ORTHOLOGUE AFUA_3G00765)-RELATED-RELATED"/>
    <property type="match status" value="1"/>
</dbReference>
<evidence type="ECO:0000256" key="1">
    <source>
        <dbReference type="ARBA" id="ARBA00022679"/>
    </source>
</evidence>
<dbReference type="GO" id="GO:0008999">
    <property type="term" value="F:protein-N-terminal-alanine acetyltransferase activity"/>
    <property type="evidence" value="ECO:0007669"/>
    <property type="project" value="TreeGrafter"/>
</dbReference>
<sequence length="189" mass="21688">MKKSQALILAEHATIETERCFLRKITLEDSQDMFDYCSNPNVAKYTTFQPHQSVRDSEEAIANFFMPEQLSKWAIVYKATNKMIGTIDMMGMTAESAEFGWAISEAYWGQGIVVEVARPLVKLAFEELGLQKIEAKHHVENPNSGRVMEKIGMSYWGKDYISPEEYQTDTLEVARYGMTKEDYAKINFK</sequence>
<evidence type="ECO:0000256" key="3">
    <source>
        <dbReference type="ARBA" id="ARBA00038502"/>
    </source>
</evidence>
<dbReference type="Gene3D" id="3.40.630.30">
    <property type="match status" value="1"/>
</dbReference>
<organism evidence="5 6">
    <name type="scientific">Vagococcus fessus</name>
    <dbReference type="NCBI Taxonomy" id="120370"/>
    <lineage>
        <taxon>Bacteria</taxon>
        <taxon>Bacillati</taxon>
        <taxon>Bacillota</taxon>
        <taxon>Bacilli</taxon>
        <taxon>Lactobacillales</taxon>
        <taxon>Enterococcaceae</taxon>
        <taxon>Vagococcus</taxon>
    </lineage>
</organism>
<keyword evidence="1" id="KW-0808">Transferase</keyword>
<evidence type="ECO:0000259" key="4">
    <source>
        <dbReference type="PROSITE" id="PS51186"/>
    </source>
</evidence>
<evidence type="ECO:0000313" key="6">
    <source>
        <dbReference type="Proteomes" id="UP000287101"/>
    </source>
</evidence>
<comment type="caution">
    <text evidence="5">The sequence shown here is derived from an EMBL/GenBank/DDBJ whole genome shotgun (WGS) entry which is preliminary data.</text>
</comment>
<name>A0A430AC26_9ENTE</name>
<keyword evidence="2" id="KW-0012">Acyltransferase</keyword>
<evidence type="ECO:0000256" key="2">
    <source>
        <dbReference type="ARBA" id="ARBA00023315"/>
    </source>
</evidence>
<feature type="domain" description="N-acetyltransferase" evidence="4">
    <location>
        <begin position="20"/>
        <end position="183"/>
    </location>
</feature>
<dbReference type="Proteomes" id="UP000287101">
    <property type="component" value="Unassembled WGS sequence"/>
</dbReference>
<proteinExistence type="inferred from homology"/>
<dbReference type="InterPro" id="IPR051531">
    <property type="entry name" value="N-acetyltransferase"/>
</dbReference>
<dbReference type="PANTHER" id="PTHR43792:SF8">
    <property type="entry name" value="[RIBOSOMAL PROTEIN US5]-ALANINE N-ACETYLTRANSFERASE"/>
    <property type="match status" value="1"/>
</dbReference>
<dbReference type="InterPro" id="IPR016181">
    <property type="entry name" value="Acyl_CoA_acyltransferase"/>
</dbReference>
<accession>A0A430AC26</accession>
<dbReference type="OrthoDB" id="9798081at2"/>
<protein>
    <recommendedName>
        <fullName evidence="4">N-acetyltransferase domain-containing protein</fullName>
    </recommendedName>
</protein>
<dbReference type="PROSITE" id="PS51186">
    <property type="entry name" value="GNAT"/>
    <property type="match status" value="1"/>
</dbReference>
<keyword evidence="6" id="KW-1185">Reference proteome</keyword>